<keyword evidence="6" id="KW-0255">Endonuclease</keyword>
<evidence type="ECO:0000259" key="5">
    <source>
        <dbReference type="SMART" id="SM00478"/>
    </source>
</evidence>
<keyword evidence="6" id="KW-0378">Hydrolase</keyword>
<keyword evidence="4" id="KW-0411">Iron-sulfur</keyword>
<keyword evidence="2" id="KW-0479">Metal-binding</keyword>
<dbReference type="GO" id="GO:0046872">
    <property type="term" value="F:metal ion binding"/>
    <property type="evidence" value="ECO:0007669"/>
    <property type="project" value="UniProtKB-KW"/>
</dbReference>
<dbReference type="Proteomes" id="UP000265366">
    <property type="component" value="Unassembled WGS sequence"/>
</dbReference>
<dbReference type="Gene3D" id="1.10.340.30">
    <property type="entry name" value="Hypothetical protein, domain 2"/>
    <property type="match status" value="1"/>
</dbReference>
<dbReference type="InterPro" id="IPR011257">
    <property type="entry name" value="DNA_glycosylase"/>
</dbReference>
<dbReference type="PANTHER" id="PTHR10359">
    <property type="entry name" value="A/G-SPECIFIC ADENINE GLYCOSYLASE/ENDONUCLEASE III"/>
    <property type="match status" value="1"/>
</dbReference>
<name>A0A3A1P7Z5_9SPHN</name>
<comment type="caution">
    <text evidence="6">The sequence shown here is derived from an EMBL/GenBank/DDBJ whole genome shotgun (WGS) entry which is preliminary data.</text>
</comment>
<evidence type="ECO:0000256" key="3">
    <source>
        <dbReference type="ARBA" id="ARBA00023004"/>
    </source>
</evidence>
<dbReference type="AlphaFoldDB" id="A0A3A1P7Z5"/>
<dbReference type="GO" id="GO:0006284">
    <property type="term" value="P:base-excision repair"/>
    <property type="evidence" value="ECO:0007669"/>
    <property type="project" value="InterPro"/>
</dbReference>
<dbReference type="PIRSF" id="PIRSF001435">
    <property type="entry name" value="Nth"/>
    <property type="match status" value="1"/>
</dbReference>
<evidence type="ECO:0000313" key="7">
    <source>
        <dbReference type="Proteomes" id="UP000265366"/>
    </source>
</evidence>
<gene>
    <name evidence="6" type="ORF">D2V17_05515</name>
</gene>
<keyword evidence="3" id="KW-0408">Iron</keyword>
<evidence type="ECO:0000256" key="4">
    <source>
        <dbReference type="ARBA" id="ARBA00023014"/>
    </source>
</evidence>
<dbReference type="CDD" id="cd00056">
    <property type="entry name" value="ENDO3c"/>
    <property type="match status" value="1"/>
</dbReference>
<dbReference type="GO" id="GO:0051539">
    <property type="term" value="F:4 iron, 4 sulfur cluster binding"/>
    <property type="evidence" value="ECO:0007669"/>
    <property type="project" value="UniProtKB-KW"/>
</dbReference>
<keyword evidence="7" id="KW-1185">Reference proteome</keyword>
<reference evidence="6 7" key="1">
    <citation type="submission" date="2018-08" db="EMBL/GenBank/DDBJ databases">
        <title>Erythrobacter zhengii sp.nov., a bacterium isolated from deep-sea sediment.</title>
        <authorList>
            <person name="Fang C."/>
            <person name="Wu Y.-H."/>
            <person name="Sun C."/>
            <person name="Wang H."/>
            <person name="Cheng H."/>
            <person name="Meng F.-X."/>
            <person name="Wang C.-S."/>
            <person name="Xu X.-W."/>
        </authorList>
    </citation>
    <scope>NUCLEOTIDE SEQUENCE [LARGE SCALE GENOMIC DNA]</scope>
    <source>
        <strain evidence="6 7">CCTCC AB 2015396</strain>
    </source>
</reference>
<dbReference type="InterPro" id="IPR023170">
    <property type="entry name" value="HhH_base_excis_C"/>
</dbReference>
<dbReference type="GO" id="GO:0004519">
    <property type="term" value="F:endonuclease activity"/>
    <property type="evidence" value="ECO:0007669"/>
    <property type="project" value="UniProtKB-KW"/>
</dbReference>
<keyword evidence="1" id="KW-0004">4Fe-4S</keyword>
<evidence type="ECO:0000256" key="1">
    <source>
        <dbReference type="ARBA" id="ARBA00022485"/>
    </source>
</evidence>
<dbReference type="SUPFAM" id="SSF48150">
    <property type="entry name" value="DNA-glycosylase"/>
    <property type="match status" value="1"/>
</dbReference>
<organism evidence="6 7">
    <name type="scientific">Aurantiacibacter xanthus</name>
    <dbReference type="NCBI Taxonomy" id="1784712"/>
    <lineage>
        <taxon>Bacteria</taxon>
        <taxon>Pseudomonadati</taxon>
        <taxon>Pseudomonadota</taxon>
        <taxon>Alphaproteobacteria</taxon>
        <taxon>Sphingomonadales</taxon>
        <taxon>Erythrobacteraceae</taxon>
        <taxon>Aurantiacibacter</taxon>
    </lineage>
</organism>
<evidence type="ECO:0000256" key="2">
    <source>
        <dbReference type="ARBA" id="ARBA00022723"/>
    </source>
</evidence>
<accession>A0A3A1P7Z5</accession>
<keyword evidence="6" id="KW-0540">Nuclease</keyword>
<evidence type="ECO:0000313" key="6">
    <source>
        <dbReference type="EMBL" id="RIV89729.1"/>
    </source>
</evidence>
<dbReference type="SMART" id="SM00478">
    <property type="entry name" value="ENDO3c"/>
    <property type="match status" value="1"/>
</dbReference>
<dbReference type="InterPro" id="IPR003265">
    <property type="entry name" value="HhH-GPD_domain"/>
</dbReference>
<protein>
    <submittedName>
        <fullName evidence="6">Endonuclease III</fullName>
    </submittedName>
</protein>
<dbReference type="RefSeq" id="WP_119592093.1">
    <property type="nucleotide sequence ID" value="NZ_QXFM01000057.1"/>
</dbReference>
<dbReference type="OrthoDB" id="9800977at2"/>
<sequence>MSELPLGPDPRTETLRRLQPLLVQRFGHIRRAAAEWRAPEWVLVQGVIGARTKSGVSNIATDRLLERYGSWERVADAPLAQLQDALSTQTYPNIAAERLKASLTDLIARRGAVDLSHLEGMATPEAMDWLEQLPGVGRKIAAGVMNASTLDRPVLVLDSHHRRILQRMGLVPARADTARAYAAIMPVMPPEWHAADYDEHHLLMKKVGQTWCRPARPDCANCVAQALCETGRGGSRIGSAPAR</sequence>
<proteinExistence type="predicted"/>
<dbReference type="EMBL" id="QXFM01000057">
    <property type="protein sequence ID" value="RIV89729.1"/>
    <property type="molecule type" value="Genomic_DNA"/>
</dbReference>
<feature type="domain" description="HhH-GPD" evidence="5">
    <location>
        <begin position="48"/>
        <end position="210"/>
    </location>
</feature>
<dbReference type="Gene3D" id="1.10.1670.10">
    <property type="entry name" value="Helix-hairpin-Helix base-excision DNA repair enzymes (C-terminal)"/>
    <property type="match status" value="1"/>
</dbReference>